<organism evidence="3 4">
    <name type="scientific">Halovenus rubra</name>
    <dbReference type="NCBI Taxonomy" id="869890"/>
    <lineage>
        <taxon>Archaea</taxon>
        <taxon>Methanobacteriati</taxon>
        <taxon>Methanobacteriota</taxon>
        <taxon>Stenosarchaea group</taxon>
        <taxon>Halobacteria</taxon>
        <taxon>Halobacteriales</taxon>
        <taxon>Haloarculaceae</taxon>
        <taxon>Halovenus</taxon>
    </lineage>
</organism>
<keyword evidence="1" id="KW-0175">Coiled coil</keyword>
<name>A0ABD5X2D2_9EURY</name>
<comment type="caution">
    <text evidence="3">The sequence shown here is derived from an EMBL/GenBank/DDBJ whole genome shotgun (WGS) entry which is preliminary data.</text>
</comment>
<sequence length="409" mass="45108">MSDSQTYQELTVASDGVEVVKRFEEEEFPVPAIAFEFTSHRDEEVTVILSDTVPDNIEVEDLGFHPEYGSEHWVIENDTEIAFEREIGAEKSYTTVYGIRATGSDDVEQFLTEPTIEEVEPPLPDDEDPVGDVIPESDDDVVKEAISGDGEIPGLEEPEEGDDSESEDIAKLDLNDPGESEAEQTEATEEETTDSDDDSSEVTSGGATVVEQMAAEIREQEVSAEDVKLLRKAFKMAGDDNGATAAKVDQVQDDVADLRAYTSALEEFLDENGTGQEILNDLESKVETFDSELSTVESSLETNSKQLETVTETVEEFQGDIQSLDDDIETVSNEMDSLSGEVDNVTDQVQTIDDNLSEFEETLGAVESEIEELQETVSDEDVAERVEDIEEEISNLQSWQEQIKQTFGG</sequence>
<dbReference type="AlphaFoldDB" id="A0ABD5X2D2"/>
<proteinExistence type="predicted"/>
<dbReference type="SUPFAM" id="SSF57997">
    <property type="entry name" value="Tropomyosin"/>
    <property type="match status" value="1"/>
</dbReference>
<feature type="compositionally biased region" description="Acidic residues" evidence="2">
    <location>
        <begin position="154"/>
        <end position="167"/>
    </location>
</feature>
<evidence type="ECO:0000256" key="1">
    <source>
        <dbReference type="SAM" id="Coils"/>
    </source>
</evidence>
<feature type="coiled-coil region" evidence="1">
    <location>
        <begin position="279"/>
        <end position="376"/>
    </location>
</feature>
<dbReference type="Proteomes" id="UP001596414">
    <property type="component" value="Unassembled WGS sequence"/>
</dbReference>
<dbReference type="Gene3D" id="1.10.287.1490">
    <property type="match status" value="1"/>
</dbReference>
<evidence type="ECO:0008006" key="5">
    <source>
        <dbReference type="Google" id="ProtNLM"/>
    </source>
</evidence>
<dbReference type="EMBL" id="JBHSZQ010000004">
    <property type="protein sequence ID" value="MFC7125266.1"/>
    <property type="molecule type" value="Genomic_DNA"/>
</dbReference>
<reference evidence="3 4" key="1">
    <citation type="journal article" date="2014" name="Int. J. Syst. Evol. Microbiol.">
        <title>Complete genome sequence of Corynebacterium casei LMG S-19264T (=DSM 44701T), isolated from a smear-ripened cheese.</title>
        <authorList>
            <consortium name="US DOE Joint Genome Institute (JGI-PGF)"/>
            <person name="Walter F."/>
            <person name="Albersmeier A."/>
            <person name="Kalinowski J."/>
            <person name="Ruckert C."/>
        </authorList>
    </citation>
    <scope>NUCLEOTIDE SEQUENCE [LARGE SCALE GENOMIC DNA]</scope>
    <source>
        <strain evidence="3 4">CGMCC 4.7215</strain>
    </source>
</reference>
<dbReference type="Gene3D" id="1.20.5.340">
    <property type="match status" value="1"/>
</dbReference>
<evidence type="ECO:0000256" key="2">
    <source>
        <dbReference type="SAM" id="MobiDB-lite"/>
    </source>
</evidence>
<accession>A0ABD5X2D2</accession>
<protein>
    <recommendedName>
        <fullName evidence="5">t-SNARE coiled-coil homology domain-containing protein</fullName>
    </recommendedName>
</protein>
<feature type="region of interest" description="Disordered" evidence="2">
    <location>
        <begin position="115"/>
        <end position="209"/>
    </location>
</feature>
<evidence type="ECO:0000313" key="4">
    <source>
        <dbReference type="Proteomes" id="UP001596414"/>
    </source>
</evidence>
<feature type="compositionally biased region" description="Acidic residues" evidence="2">
    <location>
        <begin position="176"/>
        <end position="200"/>
    </location>
</feature>
<dbReference type="RefSeq" id="WP_267636263.1">
    <property type="nucleotide sequence ID" value="NZ_JAODIY010000004.1"/>
</dbReference>
<feature type="compositionally biased region" description="Acidic residues" evidence="2">
    <location>
        <begin position="115"/>
        <end position="141"/>
    </location>
</feature>
<evidence type="ECO:0000313" key="3">
    <source>
        <dbReference type="EMBL" id="MFC7125266.1"/>
    </source>
</evidence>
<gene>
    <name evidence="3" type="ORF">ACFQJ7_04325</name>
</gene>